<dbReference type="Proteomes" id="UP000018467">
    <property type="component" value="Unassembled WGS sequence"/>
</dbReference>
<evidence type="ECO:0000313" key="3">
    <source>
        <dbReference type="Proteomes" id="UP000018467"/>
    </source>
</evidence>
<dbReference type="Ensembl" id="ENSAMXT00000030825.1">
    <property type="protein sequence ID" value="ENSAMXP00000048512.1"/>
    <property type="gene ID" value="ENSAMXG00000039019.1"/>
</dbReference>
<protein>
    <submittedName>
        <fullName evidence="2">Si:ch211-235m3.10</fullName>
    </submittedName>
</protein>
<reference evidence="2" key="3">
    <citation type="submission" date="2025-08" db="UniProtKB">
        <authorList>
            <consortium name="Ensembl"/>
        </authorList>
    </citation>
    <scope>IDENTIFICATION</scope>
</reference>
<organism evidence="2 3">
    <name type="scientific">Astyanax mexicanus</name>
    <name type="common">Blind cave fish</name>
    <name type="synonym">Astyanax fasciatus mexicanus</name>
    <dbReference type="NCBI Taxonomy" id="7994"/>
    <lineage>
        <taxon>Eukaryota</taxon>
        <taxon>Metazoa</taxon>
        <taxon>Chordata</taxon>
        <taxon>Craniata</taxon>
        <taxon>Vertebrata</taxon>
        <taxon>Euteleostomi</taxon>
        <taxon>Actinopterygii</taxon>
        <taxon>Neopterygii</taxon>
        <taxon>Teleostei</taxon>
        <taxon>Ostariophysi</taxon>
        <taxon>Characiformes</taxon>
        <taxon>Characoidei</taxon>
        <taxon>Acestrorhamphidae</taxon>
        <taxon>Acestrorhamphinae</taxon>
        <taxon>Astyanax</taxon>
    </lineage>
</organism>
<name>A0A3B1K1G3_ASTMX</name>
<dbReference type="STRING" id="7994.ENSAMXP00000048512"/>
<proteinExistence type="predicted"/>
<evidence type="ECO:0000313" key="2">
    <source>
        <dbReference type="Ensembl" id="ENSAMXP00000048512.1"/>
    </source>
</evidence>
<feature type="compositionally biased region" description="Polar residues" evidence="1">
    <location>
        <begin position="121"/>
        <end position="132"/>
    </location>
</feature>
<sequence>MEGGRGLASLIRELQGEIKKLENENRALRGQLSRPSSGSQLPVPVEPQHGEENSSTAQLRRNVSAPALEAQFKNMIMTVRRYSISSNTITVPQKGDTTNTSSSSSSSSVFSRPSRADSSSAKETLSSKRSLQQCVNQTARVKTVTFLLPVEDIYTNRPVLANHVPNRSSQDLNAIMETDS</sequence>
<accession>A0A3B1K1G3</accession>
<feature type="region of interest" description="Disordered" evidence="1">
    <location>
        <begin position="25"/>
        <end position="60"/>
    </location>
</feature>
<feature type="compositionally biased region" description="Polar residues" evidence="1">
    <location>
        <begin position="89"/>
        <end position="100"/>
    </location>
</feature>
<feature type="region of interest" description="Disordered" evidence="1">
    <location>
        <begin position="89"/>
        <end position="132"/>
    </location>
</feature>
<keyword evidence="3" id="KW-1185">Reference proteome</keyword>
<dbReference type="InParanoid" id="A0A3B1K1G3"/>
<feature type="compositionally biased region" description="Low complexity" evidence="1">
    <location>
        <begin position="101"/>
        <end position="119"/>
    </location>
</feature>
<reference evidence="3" key="2">
    <citation type="journal article" date="2014" name="Nat. Commun.">
        <title>The cavefish genome reveals candidate genes for eye loss.</title>
        <authorList>
            <person name="McGaugh S.E."/>
            <person name="Gross J.B."/>
            <person name="Aken B."/>
            <person name="Blin M."/>
            <person name="Borowsky R."/>
            <person name="Chalopin D."/>
            <person name="Hinaux H."/>
            <person name="Jeffery W.R."/>
            <person name="Keene A."/>
            <person name="Ma L."/>
            <person name="Minx P."/>
            <person name="Murphy D."/>
            <person name="O'Quin K.E."/>
            <person name="Retaux S."/>
            <person name="Rohner N."/>
            <person name="Searle S.M."/>
            <person name="Stahl B.A."/>
            <person name="Tabin C."/>
            <person name="Volff J.N."/>
            <person name="Yoshizawa M."/>
            <person name="Warren W.C."/>
        </authorList>
    </citation>
    <scope>NUCLEOTIDE SEQUENCE [LARGE SCALE GENOMIC DNA]</scope>
    <source>
        <strain evidence="3">female</strain>
    </source>
</reference>
<reference evidence="2" key="4">
    <citation type="submission" date="2025-09" db="UniProtKB">
        <authorList>
            <consortium name="Ensembl"/>
        </authorList>
    </citation>
    <scope>IDENTIFICATION</scope>
</reference>
<dbReference type="GeneTree" id="ENSGT00940000176866"/>
<dbReference type="AlphaFoldDB" id="A0A3B1K1G3"/>
<reference evidence="3" key="1">
    <citation type="submission" date="2013-03" db="EMBL/GenBank/DDBJ databases">
        <authorList>
            <person name="Jeffery W."/>
            <person name="Warren W."/>
            <person name="Wilson R.K."/>
        </authorList>
    </citation>
    <scope>NUCLEOTIDE SEQUENCE</scope>
    <source>
        <strain evidence="3">female</strain>
    </source>
</reference>
<evidence type="ECO:0000256" key="1">
    <source>
        <dbReference type="SAM" id="MobiDB-lite"/>
    </source>
</evidence>